<dbReference type="InterPro" id="IPR050342">
    <property type="entry name" value="HMGB"/>
</dbReference>
<feature type="domain" description="HMG box" evidence="4">
    <location>
        <begin position="81"/>
        <end position="149"/>
    </location>
</feature>
<dbReference type="SMART" id="SM00398">
    <property type="entry name" value="HMG"/>
    <property type="match status" value="1"/>
</dbReference>
<reference evidence="5 6" key="1">
    <citation type="journal article" name="Sci. Rep.">
        <title>Telomere-to-telomere assembled and centromere annotated genomes of the two main subspecies of the button mushroom Agaricus bisporus reveal especially polymorphic chromosome ends.</title>
        <authorList>
            <person name="Sonnenberg A.S.M."/>
            <person name="Sedaghat-Telgerd N."/>
            <person name="Lavrijssen B."/>
            <person name="Ohm R.A."/>
            <person name="Hendrickx P.M."/>
            <person name="Scholtmeijer K."/>
            <person name="Baars J.J.P."/>
            <person name="van Peer A."/>
        </authorList>
    </citation>
    <scope>NUCLEOTIDE SEQUENCE [LARGE SCALE GENOMIC DNA]</scope>
    <source>
        <strain evidence="5 6">H119_p4</strain>
    </source>
</reference>
<sequence>MADQLVQRRELYFASLISLTENFRKCAEMSESFARALKDASDDDIRALSNTHKRKADVALDDDEAPKKRKRNAKPKDPNAPKRPASSYILFQNEIRKQLKDQHPELTNAELLNMISDIWKKMSEDEKATYHKLVEDAKERYSQDKKAYDSRTPEEVAAANAAVAEAAAAKKSKPRKKKAVEATPEQSSRPPPVAAEVSRSTEASSDEESDADDSEDDAHAEKDTDSDASEVEEPVEVKPTKKTKKATNHVAQTHKSKKGSSK</sequence>
<feature type="compositionally biased region" description="Low complexity" evidence="3">
    <location>
        <begin position="155"/>
        <end position="169"/>
    </location>
</feature>
<keyword evidence="1 2" id="KW-0238">DNA-binding</keyword>
<evidence type="ECO:0000256" key="1">
    <source>
        <dbReference type="ARBA" id="ARBA00023125"/>
    </source>
</evidence>
<dbReference type="InterPro" id="IPR036910">
    <property type="entry name" value="HMG_box_dom_sf"/>
</dbReference>
<dbReference type="Gene3D" id="1.10.30.10">
    <property type="entry name" value="High mobility group box domain"/>
    <property type="match status" value="1"/>
</dbReference>
<feature type="region of interest" description="Disordered" evidence="3">
    <location>
        <begin position="138"/>
        <end position="262"/>
    </location>
</feature>
<evidence type="ECO:0000256" key="3">
    <source>
        <dbReference type="SAM" id="MobiDB-lite"/>
    </source>
</evidence>
<dbReference type="Pfam" id="PF00505">
    <property type="entry name" value="HMG_box"/>
    <property type="match status" value="1"/>
</dbReference>
<dbReference type="Proteomes" id="UP000629468">
    <property type="component" value="Unassembled WGS sequence"/>
</dbReference>
<dbReference type="EMBL" id="JABXXO010000006">
    <property type="protein sequence ID" value="KAF7776417.1"/>
    <property type="molecule type" value="Genomic_DNA"/>
</dbReference>
<dbReference type="GO" id="GO:0003677">
    <property type="term" value="F:DNA binding"/>
    <property type="evidence" value="ECO:0007669"/>
    <property type="project" value="UniProtKB-UniRule"/>
</dbReference>
<feature type="compositionally biased region" description="Basic residues" evidence="3">
    <location>
        <begin position="240"/>
        <end position="262"/>
    </location>
</feature>
<dbReference type="AlphaFoldDB" id="A0A8H7KHP5"/>
<evidence type="ECO:0000313" key="5">
    <source>
        <dbReference type="EMBL" id="KAF7776417.1"/>
    </source>
</evidence>
<comment type="caution">
    <text evidence="5">The sequence shown here is derived from an EMBL/GenBank/DDBJ whole genome shotgun (WGS) entry which is preliminary data.</text>
</comment>
<dbReference type="SMR" id="A0A8H7KHP5"/>
<gene>
    <name evidence="5" type="ORF">Agabi119p4_4810</name>
</gene>
<dbReference type="GO" id="GO:0005634">
    <property type="term" value="C:nucleus"/>
    <property type="evidence" value="ECO:0007669"/>
    <property type="project" value="UniProtKB-UniRule"/>
</dbReference>
<feature type="compositionally biased region" description="Acidic residues" evidence="3">
    <location>
        <begin position="204"/>
        <end position="216"/>
    </location>
</feature>
<organism evidence="5 6">
    <name type="scientific">Agaricus bisporus var. burnettii</name>
    <dbReference type="NCBI Taxonomy" id="192524"/>
    <lineage>
        <taxon>Eukaryota</taxon>
        <taxon>Fungi</taxon>
        <taxon>Dikarya</taxon>
        <taxon>Basidiomycota</taxon>
        <taxon>Agaricomycotina</taxon>
        <taxon>Agaricomycetes</taxon>
        <taxon>Agaricomycetidae</taxon>
        <taxon>Agaricales</taxon>
        <taxon>Agaricineae</taxon>
        <taxon>Agaricaceae</taxon>
        <taxon>Agaricus</taxon>
    </lineage>
</organism>
<evidence type="ECO:0000259" key="4">
    <source>
        <dbReference type="PROSITE" id="PS50118"/>
    </source>
</evidence>
<dbReference type="PRINTS" id="PR00886">
    <property type="entry name" value="HIGHMOBLTY12"/>
</dbReference>
<protein>
    <submittedName>
        <fullName evidence="5">Transcriptional regulator family: HMG</fullName>
    </submittedName>
</protein>
<feature type="region of interest" description="Disordered" evidence="3">
    <location>
        <begin position="48"/>
        <end position="87"/>
    </location>
</feature>
<accession>A0A8H7KHP5</accession>
<dbReference type="PANTHER" id="PTHR48112">
    <property type="entry name" value="HIGH MOBILITY GROUP PROTEIN DSP1"/>
    <property type="match status" value="1"/>
</dbReference>
<dbReference type="OMA" id="HNIDDFE"/>
<dbReference type="InterPro" id="IPR009071">
    <property type="entry name" value="HMG_box_dom"/>
</dbReference>
<dbReference type="SUPFAM" id="SSF47095">
    <property type="entry name" value="HMG-box"/>
    <property type="match status" value="1"/>
</dbReference>
<keyword evidence="2" id="KW-0539">Nucleus</keyword>
<proteinExistence type="predicted"/>
<feature type="DNA-binding region" description="HMG box" evidence="2">
    <location>
        <begin position="81"/>
        <end position="149"/>
    </location>
</feature>
<evidence type="ECO:0000256" key="2">
    <source>
        <dbReference type="PROSITE-ProRule" id="PRU00267"/>
    </source>
</evidence>
<feature type="compositionally biased region" description="Basic and acidic residues" evidence="3">
    <location>
        <begin position="138"/>
        <end position="154"/>
    </location>
</feature>
<name>A0A8H7KHP5_AGABI</name>
<evidence type="ECO:0000313" key="6">
    <source>
        <dbReference type="Proteomes" id="UP000629468"/>
    </source>
</evidence>
<dbReference type="PROSITE" id="PS50118">
    <property type="entry name" value="HMG_BOX_2"/>
    <property type="match status" value="1"/>
</dbReference>